<dbReference type="PRINTS" id="PR00723">
    <property type="entry name" value="SUBTILISIN"/>
</dbReference>
<dbReference type="SUPFAM" id="SSF52743">
    <property type="entry name" value="Subtilisin-like"/>
    <property type="match status" value="1"/>
</dbReference>
<feature type="active site" description="Charge relay system" evidence="13 14">
    <location>
        <position position="217"/>
    </location>
</feature>
<dbReference type="EMBL" id="CP097502">
    <property type="protein sequence ID" value="URD73095.1"/>
    <property type="molecule type" value="Genomic_DNA"/>
</dbReference>
<keyword evidence="8 14" id="KW-0378">Hydrolase</keyword>
<gene>
    <name evidence="21" type="ORF">MUK42_09387</name>
</gene>
<proteinExistence type="inferred from homology"/>
<comment type="similarity">
    <text evidence="3 14">Belongs to the peptidase S8 family.</text>
</comment>
<evidence type="ECO:0000256" key="11">
    <source>
        <dbReference type="ARBA" id="ARBA00023136"/>
    </source>
</evidence>
<dbReference type="PANTHER" id="PTHR31752">
    <property type="entry name" value="AUXIN EFFLUX CARRIER COMPONENT 1B-RELATED"/>
    <property type="match status" value="1"/>
</dbReference>
<evidence type="ECO:0000256" key="7">
    <source>
        <dbReference type="ARBA" id="ARBA00022729"/>
    </source>
</evidence>
<feature type="domain" description="Peptidase S8/S53" evidence="18">
    <location>
        <begin position="136"/>
        <end position="581"/>
    </location>
</feature>
<feature type="transmembrane region" description="Helical" evidence="16">
    <location>
        <begin position="870"/>
        <end position="893"/>
    </location>
</feature>
<dbReference type="FunFam" id="3.40.50.200:FF:000006">
    <property type="entry name" value="Subtilisin-like protease SBT1.5"/>
    <property type="match status" value="1"/>
</dbReference>
<dbReference type="GO" id="GO:0005783">
    <property type="term" value="C:endoplasmic reticulum"/>
    <property type="evidence" value="ECO:0007669"/>
    <property type="project" value="TreeGrafter"/>
</dbReference>
<dbReference type="PROSITE" id="PS00138">
    <property type="entry name" value="SUBTILASE_SER"/>
    <property type="match status" value="1"/>
</dbReference>
<dbReference type="InterPro" id="IPR037045">
    <property type="entry name" value="S8pro/Inhibitor_I9_sf"/>
</dbReference>
<dbReference type="Gene3D" id="3.50.30.30">
    <property type="match status" value="1"/>
</dbReference>
<evidence type="ECO:0000256" key="13">
    <source>
        <dbReference type="PIRSR" id="PIRSR615500-1"/>
    </source>
</evidence>
<evidence type="ECO:0000256" key="8">
    <source>
        <dbReference type="ARBA" id="ARBA00022801"/>
    </source>
</evidence>
<dbReference type="InterPro" id="IPR010259">
    <property type="entry name" value="S8pro/Inhibitor_I9"/>
</dbReference>
<dbReference type="CDD" id="cd04852">
    <property type="entry name" value="Peptidases_S8_3"/>
    <property type="match status" value="1"/>
</dbReference>
<feature type="domain" description="Subtilisin-like protease fibronectin type-III" evidence="20">
    <location>
        <begin position="656"/>
        <end position="764"/>
    </location>
</feature>
<evidence type="ECO:0000256" key="4">
    <source>
        <dbReference type="ARBA" id="ARBA00022448"/>
    </source>
</evidence>
<feature type="domain" description="Inhibitor I9" evidence="19">
    <location>
        <begin position="50"/>
        <end position="110"/>
    </location>
</feature>
<feature type="transmembrane region" description="Helical" evidence="16">
    <location>
        <begin position="1319"/>
        <end position="1338"/>
    </location>
</feature>
<dbReference type="GO" id="GO:0009926">
    <property type="term" value="P:auxin polar transport"/>
    <property type="evidence" value="ECO:0007669"/>
    <property type="project" value="TreeGrafter"/>
</dbReference>
<keyword evidence="11 16" id="KW-0472">Membrane</keyword>
<dbReference type="Pfam" id="PF17766">
    <property type="entry name" value="fn3_6"/>
    <property type="match status" value="1"/>
</dbReference>
<dbReference type="InterPro" id="IPR015500">
    <property type="entry name" value="Peptidase_S8_subtilisin-rel"/>
</dbReference>
<feature type="compositionally biased region" description="Low complexity" evidence="15">
    <location>
        <begin position="1117"/>
        <end position="1126"/>
    </location>
</feature>
<dbReference type="InterPro" id="IPR014024">
    <property type="entry name" value="Auxin_eff_plant"/>
</dbReference>
<feature type="active site" description="Charge relay system" evidence="13 14">
    <location>
        <position position="145"/>
    </location>
</feature>
<accession>A0A9E7J9N2</accession>
<dbReference type="PANTHER" id="PTHR31752:SF4">
    <property type="entry name" value="AUXIN EFFLUX CARRIER COMPONENT 2"/>
    <property type="match status" value="1"/>
</dbReference>
<dbReference type="Gene3D" id="3.40.50.200">
    <property type="entry name" value="Peptidase S8/S53 domain"/>
    <property type="match status" value="1"/>
</dbReference>
<dbReference type="InterPro" id="IPR041469">
    <property type="entry name" value="Subtilisin-like_FN3"/>
</dbReference>
<keyword evidence="7 17" id="KW-0732">Signal</keyword>
<dbReference type="InterPro" id="IPR022398">
    <property type="entry name" value="Peptidase_S8_His-AS"/>
</dbReference>
<evidence type="ECO:0000313" key="21">
    <source>
        <dbReference type="EMBL" id="URD73095.1"/>
    </source>
</evidence>
<evidence type="ECO:0000256" key="9">
    <source>
        <dbReference type="ARBA" id="ARBA00022825"/>
    </source>
</evidence>
<dbReference type="CDD" id="cd02120">
    <property type="entry name" value="PA_subtilisin_like"/>
    <property type="match status" value="1"/>
</dbReference>
<dbReference type="InterPro" id="IPR023828">
    <property type="entry name" value="Peptidase_S8_Ser-AS"/>
</dbReference>
<feature type="transmembrane region" description="Helical" evidence="16">
    <location>
        <begin position="1350"/>
        <end position="1372"/>
    </location>
</feature>
<name>A0A9E7J9N2_9LILI</name>
<feature type="compositionally biased region" description="Low complexity" evidence="15">
    <location>
        <begin position="1134"/>
        <end position="1145"/>
    </location>
</feature>
<dbReference type="Pfam" id="PF05922">
    <property type="entry name" value="Inhibitor_I9"/>
    <property type="match status" value="1"/>
</dbReference>
<keyword evidence="22" id="KW-1185">Reference proteome</keyword>
<feature type="transmembrane region" description="Helical" evidence="16">
    <location>
        <begin position="815"/>
        <end position="835"/>
    </location>
</feature>
<dbReference type="GO" id="GO:0009734">
    <property type="term" value="P:auxin-activated signaling pathway"/>
    <property type="evidence" value="ECO:0007669"/>
    <property type="project" value="UniProtKB-KW"/>
</dbReference>
<comment type="subcellular location">
    <subcellularLocation>
        <location evidence="1">Membrane</location>
        <topology evidence="1">Multi-pass membrane protein</topology>
    </subcellularLocation>
</comment>
<dbReference type="Proteomes" id="UP001055439">
    <property type="component" value="Chromosome 1"/>
</dbReference>
<evidence type="ECO:0000256" key="5">
    <source>
        <dbReference type="ARBA" id="ARBA00022670"/>
    </source>
</evidence>
<feature type="signal peptide" evidence="17">
    <location>
        <begin position="1"/>
        <end position="32"/>
    </location>
</feature>
<dbReference type="PROSITE" id="PS51892">
    <property type="entry name" value="SUBTILASE"/>
    <property type="match status" value="1"/>
</dbReference>
<dbReference type="InterPro" id="IPR051107">
    <property type="entry name" value="Auxin_Efflux_Carrier"/>
</dbReference>
<reference evidence="21" key="1">
    <citation type="submission" date="2022-05" db="EMBL/GenBank/DDBJ databases">
        <title>The Musa troglodytarum L. genome provides insights into the mechanism of non-climacteric behaviour and enrichment of carotenoids.</title>
        <authorList>
            <person name="Wang J."/>
        </authorList>
    </citation>
    <scope>NUCLEOTIDE SEQUENCE</scope>
    <source>
        <tissue evidence="21">Leaf</tissue>
    </source>
</reference>
<dbReference type="GO" id="GO:0010329">
    <property type="term" value="F:auxin efflux transmembrane transporter activity"/>
    <property type="evidence" value="ECO:0007669"/>
    <property type="project" value="TreeGrafter"/>
</dbReference>
<keyword evidence="9 14" id="KW-0720">Serine protease</keyword>
<dbReference type="GO" id="GO:0006508">
    <property type="term" value="P:proteolysis"/>
    <property type="evidence" value="ECO:0007669"/>
    <property type="project" value="UniProtKB-KW"/>
</dbReference>
<evidence type="ECO:0000256" key="16">
    <source>
        <dbReference type="SAM" id="Phobius"/>
    </source>
</evidence>
<evidence type="ECO:0000259" key="19">
    <source>
        <dbReference type="Pfam" id="PF05922"/>
    </source>
</evidence>
<feature type="transmembrane region" description="Helical" evidence="16">
    <location>
        <begin position="905"/>
        <end position="925"/>
    </location>
</feature>
<dbReference type="OrthoDB" id="206201at2759"/>
<evidence type="ECO:0000256" key="1">
    <source>
        <dbReference type="ARBA" id="ARBA00004141"/>
    </source>
</evidence>
<dbReference type="NCBIfam" id="TIGR00946">
    <property type="entry name" value="2a69"/>
    <property type="match status" value="1"/>
</dbReference>
<dbReference type="InterPro" id="IPR036852">
    <property type="entry name" value="Peptidase_S8/S53_dom_sf"/>
</dbReference>
<evidence type="ECO:0000256" key="12">
    <source>
        <dbReference type="ARBA" id="ARBA00023294"/>
    </source>
</evidence>
<dbReference type="PROSITE" id="PS00137">
    <property type="entry name" value="SUBTILASE_HIS"/>
    <property type="match status" value="1"/>
</dbReference>
<dbReference type="InterPro" id="IPR000209">
    <property type="entry name" value="Peptidase_S8/S53_dom"/>
</dbReference>
<evidence type="ECO:0000259" key="20">
    <source>
        <dbReference type="Pfam" id="PF17766"/>
    </source>
</evidence>
<feature type="transmembrane region" description="Helical" evidence="16">
    <location>
        <begin position="1410"/>
        <end position="1429"/>
    </location>
</feature>
<evidence type="ECO:0000259" key="18">
    <source>
        <dbReference type="Pfam" id="PF00082"/>
    </source>
</evidence>
<evidence type="ECO:0000256" key="10">
    <source>
        <dbReference type="ARBA" id="ARBA00022989"/>
    </source>
</evidence>
<dbReference type="InterPro" id="IPR004776">
    <property type="entry name" value="Mem_transp_PIN-like"/>
</dbReference>
<keyword evidence="5 14" id="KW-0645">Protease</keyword>
<evidence type="ECO:0000313" key="22">
    <source>
        <dbReference type="Proteomes" id="UP001055439"/>
    </source>
</evidence>
<feature type="transmembrane region" description="Helical" evidence="16">
    <location>
        <begin position="1378"/>
        <end position="1398"/>
    </location>
</feature>
<feature type="chain" id="PRO_5039415574" evidence="17">
    <location>
        <begin position="33"/>
        <end position="1432"/>
    </location>
</feature>
<sequence length="1432" mass="153221">MEDSFRCKMMPHPPFRFFFFLVLFLFAWRAAATEGKRTTFMFLVDTSLRPSPFPSDRHWYSSLLPSTSSCLLHHYQSLLHGFSASLTPSQARAIGEHRGVVAVSPDSLLRPHTTRSPSFLGLDLLGSRLSAVSHRGSAAVIGFIDTGIWPERPSFSDRGLGPPPRRWRGECEEAPGFNRSHCNRKLVGARYFSAGYAAAFDVGGQDELRSARDHDGHGTHVASIAAGASVAGAGFEGFARGLARGMAPRARIAVYKVCWAEGCMVSDVVAAIEKAVSDGVDVISLSIGSSSPAPFYHLDPLAVATFRASLQGVFLAASAGNGGPSPGSVANSPPWITTIGAGTIDRYFPAVVRLGNGACVRGTSISMRPRERRRRHLVHLFSVGRINAADTNLTSQHINGWIVLWESGRRAARIEIGAALKRAGAVGTVVYHGDVDPEGMLAEPHVVPTVAVGSRGAAIIEAYIRTARNPTAVISSEGTELLPGDAPEVASFSARGPNPSVPCVMKPDLLAPGVNIVGAWTDAIGPSGWAADIRRPGFSVMSGTSMACPHVSGVAALLRAARPRWGPWEIRSALMTTAAASPPVGDEAGEGGPLAAGAGHLRPERAVDPGLVYDLRYDDYVGLLCGLNYTAKSIRILTGKAAAPCEPSGDKGVWGFNYPAFVAAADEIASKGELVFHRRLKRVDGGGPCRRYRAVVAAPDGYAAVVEPERLWFSGMDGETVEFRVVLSEARGRGGRGRRHWWKGGSLTWREAEGKHAVRSPIVVLFPRIDHPMLKSNALYVLHGWIGAIVHRFLFPGWVQSVGSAMITGKDIYEVLAAVVPLYVAMILAYGSVRWWKIFTPNQCSGINRFVAVFAVPLLSFHFISTNNIYAMNFHFIAADSLQKVVILVALFLWHNLSRRGSLDWSITLFSLSTLPNTLVMGIPLLRAMYGDFSGNLMVQIVVMQSVIWYTLMLFLFEYRGAKALISEQFPADITASITSFRVDSDVISLNGREPLQADAEVGQDGKVHVVVRKSSSSIARSMASSYNKSHGLNSMTSMTPRASNLTGVEIYSLQSSRDPTPRASSFNQTDFYAMFSSKVTSPRAAGCNVEDDGGVKPGKQRGSGSKSSEFMNGGLYTTSPSSSYPAPNPMLSGLSSGAKEGGAAANGNKELHMFVWSSSASPGSEANLRNIVNRAASTDFGIVDPPKAAAHFQENPTPKGVHATSGNASPTKKAGAAASGELDMEDGRKSHGGKFPTNTSPYVTQKKGVDAGGAPGLVESSHRMPPASVMTRLIVIMVWRKLIRNPNTYSSLLGLIWSLVSFRWNIEMPTIIKGSISILSDAGLGMAMFSLGLFMALQPKIISCGKSVAAFSMAVRFLTGPAVIAATSIAIGVRGVLLHVAIVQAALPQGIVPFVFAKEYNCHPDILSTAVIFGMLVALPITILYYVLLGV</sequence>
<dbReference type="Gene3D" id="2.60.40.2310">
    <property type="match status" value="1"/>
</dbReference>
<keyword evidence="12" id="KW-0927">Auxin signaling pathway</keyword>
<evidence type="ECO:0000256" key="15">
    <source>
        <dbReference type="SAM" id="MobiDB-lite"/>
    </source>
</evidence>
<dbReference type="Gene3D" id="3.30.70.80">
    <property type="entry name" value="Peptidase S8 propeptide/proteinase inhibitor I9"/>
    <property type="match status" value="1"/>
</dbReference>
<evidence type="ECO:0000256" key="3">
    <source>
        <dbReference type="ARBA" id="ARBA00011073"/>
    </source>
</evidence>
<keyword evidence="10 16" id="KW-1133">Transmembrane helix</keyword>
<evidence type="ECO:0000256" key="2">
    <source>
        <dbReference type="ARBA" id="ARBA00009177"/>
    </source>
</evidence>
<protein>
    <submittedName>
        <fullName evidence="21">Auxin efflux carrier component</fullName>
    </submittedName>
</protein>
<comment type="similarity">
    <text evidence="2">Belongs to the auxin efflux carrier (TC 2.A.69.1) family.</text>
</comment>
<feature type="transmembrane region" description="Helical" evidence="16">
    <location>
        <begin position="847"/>
        <end position="864"/>
    </location>
</feature>
<organism evidence="21 22">
    <name type="scientific">Musa troglodytarum</name>
    <name type="common">fe'i banana</name>
    <dbReference type="NCBI Taxonomy" id="320322"/>
    <lineage>
        <taxon>Eukaryota</taxon>
        <taxon>Viridiplantae</taxon>
        <taxon>Streptophyta</taxon>
        <taxon>Embryophyta</taxon>
        <taxon>Tracheophyta</taxon>
        <taxon>Spermatophyta</taxon>
        <taxon>Magnoliopsida</taxon>
        <taxon>Liliopsida</taxon>
        <taxon>Zingiberales</taxon>
        <taxon>Musaceae</taxon>
        <taxon>Musa</taxon>
    </lineage>
</organism>
<dbReference type="GO" id="GO:0004252">
    <property type="term" value="F:serine-type endopeptidase activity"/>
    <property type="evidence" value="ECO:0007669"/>
    <property type="project" value="UniProtKB-UniRule"/>
</dbReference>
<evidence type="ECO:0000256" key="17">
    <source>
        <dbReference type="SAM" id="SignalP"/>
    </source>
</evidence>
<dbReference type="GO" id="GO:0005886">
    <property type="term" value="C:plasma membrane"/>
    <property type="evidence" value="ECO:0007669"/>
    <property type="project" value="TreeGrafter"/>
</dbReference>
<feature type="region of interest" description="Disordered" evidence="15">
    <location>
        <begin position="1190"/>
        <end position="1247"/>
    </location>
</feature>
<evidence type="ECO:0000256" key="6">
    <source>
        <dbReference type="ARBA" id="ARBA00022692"/>
    </source>
</evidence>
<dbReference type="Pfam" id="PF03547">
    <property type="entry name" value="Mem_trans"/>
    <property type="match status" value="1"/>
</dbReference>
<feature type="active site" description="Charge relay system" evidence="13 14">
    <location>
        <position position="545"/>
    </location>
</feature>
<dbReference type="InterPro" id="IPR034197">
    <property type="entry name" value="Peptidases_S8_3"/>
</dbReference>
<keyword evidence="4" id="KW-0813">Transport</keyword>
<feature type="transmembrane region" description="Helical" evidence="16">
    <location>
        <begin position="937"/>
        <end position="957"/>
    </location>
</feature>
<keyword evidence="6 16" id="KW-0812">Transmembrane</keyword>
<feature type="region of interest" description="Disordered" evidence="15">
    <location>
        <begin position="1084"/>
        <end position="1145"/>
    </location>
</feature>
<dbReference type="Pfam" id="PF00082">
    <property type="entry name" value="Peptidase_S8"/>
    <property type="match status" value="1"/>
</dbReference>
<evidence type="ECO:0000256" key="14">
    <source>
        <dbReference type="PROSITE-ProRule" id="PRU01240"/>
    </source>
</evidence>